<dbReference type="OrthoDB" id="7324591at2"/>
<comment type="caution">
    <text evidence="2">The sequence shown here is derived from an EMBL/GenBank/DDBJ whole genome shotgun (WGS) entry which is preliminary data.</text>
</comment>
<dbReference type="InterPro" id="IPR011990">
    <property type="entry name" value="TPR-like_helical_dom_sf"/>
</dbReference>
<dbReference type="RefSeq" id="WP_147040408.1">
    <property type="nucleotide sequence ID" value="NZ_BJYZ01000011.1"/>
</dbReference>
<dbReference type="Gene3D" id="1.25.40.10">
    <property type="entry name" value="Tetratricopeptide repeat domain"/>
    <property type="match status" value="2"/>
</dbReference>
<keyword evidence="3" id="KW-1185">Reference proteome</keyword>
<evidence type="ECO:0000313" key="2">
    <source>
        <dbReference type="EMBL" id="GEO38484.1"/>
    </source>
</evidence>
<proteinExistence type="predicted"/>
<evidence type="ECO:0008006" key="4">
    <source>
        <dbReference type="Google" id="ProtNLM"/>
    </source>
</evidence>
<evidence type="ECO:0000313" key="3">
    <source>
        <dbReference type="Proteomes" id="UP000321523"/>
    </source>
</evidence>
<keyword evidence="1" id="KW-0732">Signal</keyword>
<dbReference type="SUPFAM" id="SSF48452">
    <property type="entry name" value="TPR-like"/>
    <property type="match status" value="1"/>
</dbReference>
<evidence type="ECO:0000256" key="1">
    <source>
        <dbReference type="SAM" id="SignalP"/>
    </source>
</evidence>
<dbReference type="AlphaFoldDB" id="A0A512DPS6"/>
<dbReference type="EMBL" id="BJYZ01000011">
    <property type="protein sequence ID" value="GEO38484.1"/>
    <property type="molecule type" value="Genomic_DNA"/>
</dbReference>
<gene>
    <name evidence="2" type="ORF">SAE02_26320</name>
</gene>
<sequence>MTMVKGALICLTVSLGASVALLAPEAAHAQKSDSHVSPLAAPTVTLDQPQGSGSGPDETALRFYASKRDLDRVEAEIRRLQALDPNWQPPKDLMNPKPASAGVDEAPIWELAARGDIAGARAGLAEIKRRNPTWSTPPELEKHLAVQEARKDLQLAGASKNWSRIVELAGRNGDLMSCGNIDIMWQVAQAQGELGHGADTFKLYRTIIETCANEKERQDTILKASAYVDDAQVDELFRLESARSSPSGKTALDQVRARLERGSFSRRLAESKGAKLSPERVKAFEEETRASKDSDGALTLGWFYHNENNHRDAEKWFIYANALNPDENSAEGLVYTYLALKDRQRAEEVAKPWLATSDKIKKALAVSKPSASKTRQTAVKSRTTVQSATVQSARALTPPDPATINAPEMPRAMDAAVAAQARGASSDCLAHLNPVRGRPGWTSAMAQMRGWCLLSLKRETEAQLAFEEARALAVPTTATGEKELESAQLGIIQSRLQSGMVEEAMRELATSNLSRAKVAELHADALSQQAVREYQAEHHWEALRLIDARNQYLPPRRDLEILRGYSLYHVNRTGEALEVFERLDKLLSTPESREGMRISRGGLD</sequence>
<feature type="signal peptide" evidence="1">
    <location>
        <begin position="1"/>
        <end position="22"/>
    </location>
</feature>
<feature type="chain" id="PRO_5021938615" description="Cellulose synthase" evidence="1">
    <location>
        <begin position="23"/>
        <end position="604"/>
    </location>
</feature>
<reference evidence="2 3" key="1">
    <citation type="submission" date="2019-07" db="EMBL/GenBank/DDBJ databases">
        <title>Whole genome shotgun sequence of Skermanella aerolata NBRC 106429.</title>
        <authorList>
            <person name="Hosoyama A."/>
            <person name="Uohara A."/>
            <person name="Ohji S."/>
            <person name="Ichikawa N."/>
        </authorList>
    </citation>
    <scope>NUCLEOTIDE SEQUENCE [LARGE SCALE GENOMIC DNA]</scope>
    <source>
        <strain evidence="2 3">NBRC 106429</strain>
    </source>
</reference>
<organism evidence="2 3">
    <name type="scientific">Skermanella aerolata</name>
    <dbReference type="NCBI Taxonomy" id="393310"/>
    <lineage>
        <taxon>Bacteria</taxon>
        <taxon>Pseudomonadati</taxon>
        <taxon>Pseudomonadota</taxon>
        <taxon>Alphaproteobacteria</taxon>
        <taxon>Rhodospirillales</taxon>
        <taxon>Azospirillaceae</taxon>
        <taxon>Skermanella</taxon>
    </lineage>
</organism>
<name>A0A512DPS6_9PROT</name>
<protein>
    <recommendedName>
        <fullName evidence="4">Cellulose synthase</fullName>
    </recommendedName>
</protein>
<dbReference type="Proteomes" id="UP000321523">
    <property type="component" value="Unassembled WGS sequence"/>
</dbReference>
<accession>A0A512DPS6</accession>